<protein>
    <submittedName>
        <fullName evidence="1">Uncharacterized protein</fullName>
    </submittedName>
</protein>
<dbReference type="Proteomes" id="UP000013028">
    <property type="component" value="Unassembled WGS sequence"/>
</dbReference>
<comment type="caution">
    <text evidence="1">The sequence shown here is derived from an EMBL/GenBank/DDBJ whole genome shotgun (WGS) entry which is preliminary data.</text>
</comment>
<evidence type="ECO:0000313" key="2">
    <source>
        <dbReference type="Proteomes" id="UP000013028"/>
    </source>
</evidence>
<dbReference type="EMBL" id="APPP01000009">
    <property type="protein sequence ID" value="ENV41908.1"/>
    <property type="molecule type" value="Genomic_DNA"/>
</dbReference>
<accession>A0AAV3IQD5</accession>
<sequence>MLVLIYLDMSGHPFDGLDLFPTSKHLASV</sequence>
<reference evidence="1 2" key="1">
    <citation type="submission" date="2013-02" db="EMBL/GenBank/DDBJ databases">
        <title>The Genome Sequence of Acinetobacter nosocomialis NIPH 386.</title>
        <authorList>
            <consortium name="The Broad Institute Genome Sequencing Platform"/>
            <consortium name="The Broad Institute Genome Sequencing Center for Infectious Disease"/>
            <person name="Cerqueira G."/>
            <person name="Feldgarden M."/>
            <person name="Courvalin P."/>
            <person name="Perichon B."/>
            <person name="Grillot-Courvalin C."/>
            <person name="Clermont D."/>
            <person name="Rocha E."/>
            <person name="Yoon E.-J."/>
            <person name="Nemec A."/>
            <person name="Walker B."/>
            <person name="Young S.K."/>
            <person name="Zeng Q."/>
            <person name="Gargeya S."/>
            <person name="Fitzgerald M."/>
            <person name="Haas B."/>
            <person name="Abouelleil A."/>
            <person name="Alvarado L."/>
            <person name="Arachchi H.M."/>
            <person name="Berlin A.M."/>
            <person name="Chapman S.B."/>
            <person name="Dewar J."/>
            <person name="Goldberg J."/>
            <person name="Griggs A."/>
            <person name="Gujja S."/>
            <person name="Hansen M."/>
            <person name="Howarth C."/>
            <person name="Imamovic A."/>
            <person name="Larimer J."/>
            <person name="McCowan C."/>
            <person name="Murphy C."/>
            <person name="Neiman D."/>
            <person name="Pearson M."/>
            <person name="Priest M."/>
            <person name="Roberts A."/>
            <person name="Saif S."/>
            <person name="Shea T."/>
            <person name="Sisk P."/>
            <person name="Sykes S."/>
            <person name="Wortman J."/>
            <person name="Nusbaum C."/>
            <person name="Birren B."/>
        </authorList>
    </citation>
    <scope>NUCLEOTIDE SEQUENCE [LARGE SCALE GENOMIC DNA]</scope>
    <source>
        <strain evidence="1 2">NIPH 386</strain>
    </source>
</reference>
<name>A0AAV3IQD5_ACINO</name>
<evidence type="ECO:0000313" key="1">
    <source>
        <dbReference type="EMBL" id="ENV41908.1"/>
    </source>
</evidence>
<organism evidence="1 2">
    <name type="scientific">Acinetobacter nosocomialis NIPH 386</name>
    <dbReference type="NCBI Taxonomy" id="1217985"/>
    <lineage>
        <taxon>Bacteria</taxon>
        <taxon>Pseudomonadati</taxon>
        <taxon>Pseudomonadota</taxon>
        <taxon>Gammaproteobacteria</taxon>
        <taxon>Moraxellales</taxon>
        <taxon>Moraxellaceae</taxon>
        <taxon>Acinetobacter</taxon>
        <taxon>Acinetobacter calcoaceticus/baumannii complex</taxon>
    </lineage>
</organism>
<gene>
    <name evidence="1" type="ORF">F958_01042</name>
</gene>
<dbReference type="AlphaFoldDB" id="A0AAV3IQD5"/>
<proteinExistence type="predicted"/>